<protein>
    <submittedName>
        <fullName evidence="1">Uncharacterized protein</fullName>
    </submittedName>
</protein>
<dbReference type="Proteomes" id="UP000799440">
    <property type="component" value="Unassembled WGS sequence"/>
</dbReference>
<proteinExistence type="predicted"/>
<evidence type="ECO:0000313" key="2">
    <source>
        <dbReference type="Proteomes" id="UP000799440"/>
    </source>
</evidence>
<reference evidence="1" key="1">
    <citation type="journal article" date="2020" name="Stud. Mycol.">
        <title>101 Dothideomycetes genomes: a test case for predicting lifestyles and emergence of pathogens.</title>
        <authorList>
            <person name="Haridas S."/>
            <person name="Albert R."/>
            <person name="Binder M."/>
            <person name="Bloem J."/>
            <person name="Labutti K."/>
            <person name="Salamov A."/>
            <person name="Andreopoulos B."/>
            <person name="Baker S."/>
            <person name="Barry K."/>
            <person name="Bills G."/>
            <person name="Bluhm B."/>
            <person name="Cannon C."/>
            <person name="Castanera R."/>
            <person name="Culley D."/>
            <person name="Daum C."/>
            <person name="Ezra D."/>
            <person name="Gonzalez J."/>
            <person name="Henrissat B."/>
            <person name="Kuo A."/>
            <person name="Liang C."/>
            <person name="Lipzen A."/>
            <person name="Lutzoni F."/>
            <person name="Magnuson J."/>
            <person name="Mondo S."/>
            <person name="Nolan M."/>
            <person name="Ohm R."/>
            <person name="Pangilinan J."/>
            <person name="Park H.-J."/>
            <person name="Ramirez L."/>
            <person name="Alfaro M."/>
            <person name="Sun H."/>
            <person name="Tritt A."/>
            <person name="Yoshinaga Y."/>
            <person name="Zwiers L.-H."/>
            <person name="Turgeon B."/>
            <person name="Goodwin S."/>
            <person name="Spatafora J."/>
            <person name="Crous P."/>
            <person name="Grigoriev I."/>
        </authorList>
    </citation>
    <scope>NUCLEOTIDE SEQUENCE</scope>
    <source>
        <strain evidence="1">CBS 119925</strain>
    </source>
</reference>
<organism evidence="1 2">
    <name type="scientific">Sporormia fimetaria CBS 119925</name>
    <dbReference type="NCBI Taxonomy" id="1340428"/>
    <lineage>
        <taxon>Eukaryota</taxon>
        <taxon>Fungi</taxon>
        <taxon>Dikarya</taxon>
        <taxon>Ascomycota</taxon>
        <taxon>Pezizomycotina</taxon>
        <taxon>Dothideomycetes</taxon>
        <taxon>Pleosporomycetidae</taxon>
        <taxon>Pleosporales</taxon>
        <taxon>Sporormiaceae</taxon>
        <taxon>Sporormia</taxon>
    </lineage>
</organism>
<accession>A0A6A6V9W2</accession>
<name>A0A6A6V9W2_9PLEO</name>
<keyword evidence="2" id="KW-1185">Reference proteome</keyword>
<dbReference type="AlphaFoldDB" id="A0A6A6V9W2"/>
<dbReference type="EMBL" id="MU006575">
    <property type="protein sequence ID" value="KAF2746883.1"/>
    <property type="molecule type" value="Genomic_DNA"/>
</dbReference>
<sequence length="77" mass="8767">MIAEDCEAVLETTIDDTDGHDSHLRSKKALRSLRPTDTLFGFIIMAEAEVDRISMKSFIYGVEDHWSILTTRFTKSC</sequence>
<evidence type="ECO:0000313" key="1">
    <source>
        <dbReference type="EMBL" id="KAF2746883.1"/>
    </source>
</evidence>
<gene>
    <name evidence="1" type="ORF">M011DRAFT_69399</name>
</gene>